<reference evidence="1" key="2">
    <citation type="journal article" date="2015" name="Data Brief">
        <title>Shoot transcriptome of the giant reed, Arundo donax.</title>
        <authorList>
            <person name="Barrero R.A."/>
            <person name="Guerrero F.D."/>
            <person name="Moolhuijzen P."/>
            <person name="Goolsby J.A."/>
            <person name="Tidwell J."/>
            <person name="Bellgard S.E."/>
            <person name="Bellgard M.I."/>
        </authorList>
    </citation>
    <scope>NUCLEOTIDE SEQUENCE</scope>
    <source>
        <tissue evidence="1">Shoot tissue taken approximately 20 cm above the soil surface</tissue>
    </source>
</reference>
<reference evidence="1" key="1">
    <citation type="submission" date="2014-09" db="EMBL/GenBank/DDBJ databases">
        <authorList>
            <person name="Magalhaes I.L.F."/>
            <person name="Oliveira U."/>
            <person name="Santos F.R."/>
            <person name="Vidigal T.H.D.A."/>
            <person name="Brescovit A.D."/>
            <person name="Santos A.J."/>
        </authorList>
    </citation>
    <scope>NUCLEOTIDE SEQUENCE</scope>
    <source>
        <tissue evidence="1">Shoot tissue taken approximately 20 cm above the soil surface</tissue>
    </source>
</reference>
<accession>A0A0A9BW87</accession>
<name>A0A0A9BW87_ARUDO</name>
<evidence type="ECO:0000313" key="1">
    <source>
        <dbReference type="EMBL" id="JAD65435.1"/>
    </source>
</evidence>
<dbReference type="AlphaFoldDB" id="A0A0A9BW87"/>
<sequence length="18" mass="2080">MEHSNNKNNKRNSFSSVS</sequence>
<organism evidence="1">
    <name type="scientific">Arundo donax</name>
    <name type="common">Giant reed</name>
    <name type="synonym">Donax arundinaceus</name>
    <dbReference type="NCBI Taxonomy" id="35708"/>
    <lineage>
        <taxon>Eukaryota</taxon>
        <taxon>Viridiplantae</taxon>
        <taxon>Streptophyta</taxon>
        <taxon>Embryophyta</taxon>
        <taxon>Tracheophyta</taxon>
        <taxon>Spermatophyta</taxon>
        <taxon>Magnoliopsida</taxon>
        <taxon>Liliopsida</taxon>
        <taxon>Poales</taxon>
        <taxon>Poaceae</taxon>
        <taxon>PACMAD clade</taxon>
        <taxon>Arundinoideae</taxon>
        <taxon>Arundineae</taxon>
        <taxon>Arundo</taxon>
    </lineage>
</organism>
<protein>
    <submittedName>
        <fullName evidence="1">Uncharacterized protein</fullName>
    </submittedName>
</protein>
<proteinExistence type="predicted"/>
<dbReference type="EMBL" id="GBRH01232460">
    <property type="protein sequence ID" value="JAD65435.1"/>
    <property type="molecule type" value="Transcribed_RNA"/>
</dbReference>